<dbReference type="VEuPathDB" id="FungiDB:PYU1_G000985"/>
<reference evidence="3" key="1">
    <citation type="journal article" date="2010" name="Genome Biol.">
        <title>Genome sequence of the necrotrophic plant pathogen Pythium ultimum reveals original pathogenicity mechanisms and effector repertoire.</title>
        <authorList>
            <person name="Levesque C.A."/>
            <person name="Brouwer H."/>
            <person name="Cano L."/>
            <person name="Hamilton J.P."/>
            <person name="Holt C."/>
            <person name="Huitema E."/>
            <person name="Raffaele S."/>
            <person name="Robideau G.P."/>
            <person name="Thines M."/>
            <person name="Win J."/>
            <person name="Zerillo M.M."/>
            <person name="Beakes G.W."/>
            <person name="Boore J.L."/>
            <person name="Busam D."/>
            <person name="Dumas B."/>
            <person name="Ferriera S."/>
            <person name="Fuerstenberg S.I."/>
            <person name="Gachon C.M."/>
            <person name="Gaulin E."/>
            <person name="Govers F."/>
            <person name="Grenville-Briggs L."/>
            <person name="Horner N."/>
            <person name="Hostetler J."/>
            <person name="Jiang R.H."/>
            <person name="Johnson J."/>
            <person name="Krajaejun T."/>
            <person name="Lin H."/>
            <person name="Meijer H.J."/>
            <person name="Moore B."/>
            <person name="Morris P."/>
            <person name="Phuntmart V."/>
            <person name="Puiu D."/>
            <person name="Shetty J."/>
            <person name="Stajich J.E."/>
            <person name="Tripathy S."/>
            <person name="Wawra S."/>
            <person name="van West P."/>
            <person name="Whitty B.R."/>
            <person name="Coutinho P.M."/>
            <person name="Henrissat B."/>
            <person name="Martin F."/>
            <person name="Thomas P.D."/>
            <person name="Tyler B.M."/>
            <person name="De Vries R.P."/>
            <person name="Kamoun S."/>
            <person name="Yandell M."/>
            <person name="Tisserat N."/>
            <person name="Buell C.R."/>
        </authorList>
    </citation>
    <scope>NUCLEOTIDE SEQUENCE</scope>
    <source>
        <strain evidence="3">DAOM:BR144</strain>
    </source>
</reference>
<dbReference type="AlphaFoldDB" id="K3W7P4"/>
<dbReference type="InParanoid" id="K3W7P4"/>
<evidence type="ECO:0000259" key="1">
    <source>
        <dbReference type="Pfam" id="PF01590"/>
    </source>
</evidence>
<dbReference type="InterPro" id="IPR003018">
    <property type="entry name" value="GAF"/>
</dbReference>
<dbReference type="HOGENOM" id="CLU_1274499_0_0_1"/>
<dbReference type="STRING" id="431595.K3W7P4"/>
<dbReference type="PANTHER" id="PTHR43102">
    <property type="entry name" value="SLR1143 PROTEIN"/>
    <property type="match status" value="1"/>
</dbReference>
<reference evidence="3" key="2">
    <citation type="submission" date="2010-04" db="EMBL/GenBank/DDBJ databases">
        <authorList>
            <person name="Buell R."/>
            <person name="Hamilton J."/>
            <person name="Hostetler J."/>
        </authorList>
    </citation>
    <scope>NUCLEOTIDE SEQUENCE [LARGE SCALE GENOMIC DNA]</scope>
    <source>
        <strain evidence="3">DAOM:BR144</strain>
    </source>
</reference>
<dbReference type="EnsemblProtists" id="PYU1_T000985">
    <property type="protein sequence ID" value="PYU1_T000985"/>
    <property type="gene ID" value="PYU1_G000985"/>
</dbReference>
<proteinExistence type="predicted"/>
<name>K3W7P4_GLOUD</name>
<evidence type="ECO:0000313" key="3">
    <source>
        <dbReference type="Proteomes" id="UP000019132"/>
    </source>
</evidence>
<accession>K3W7P4</accession>
<dbReference type="SUPFAM" id="SSF55781">
    <property type="entry name" value="GAF domain-like"/>
    <property type="match status" value="1"/>
</dbReference>
<feature type="domain" description="GAF" evidence="1">
    <location>
        <begin position="21"/>
        <end position="125"/>
    </location>
</feature>
<evidence type="ECO:0000313" key="2">
    <source>
        <dbReference type="EnsemblProtists" id="PYU1_T000985"/>
    </source>
</evidence>
<dbReference type="Pfam" id="PF01590">
    <property type="entry name" value="GAF"/>
    <property type="match status" value="1"/>
</dbReference>
<dbReference type="Gene3D" id="3.30.450.40">
    <property type="match status" value="1"/>
</dbReference>
<protein>
    <recommendedName>
        <fullName evidence="1">GAF domain-containing protein</fullName>
    </recommendedName>
</protein>
<dbReference type="EMBL" id="GL376620">
    <property type="status" value="NOT_ANNOTATED_CDS"/>
    <property type="molecule type" value="Genomic_DNA"/>
</dbReference>
<dbReference type="eggNOG" id="KOG1818">
    <property type="taxonomic scope" value="Eukaryota"/>
</dbReference>
<organism evidence="2 3">
    <name type="scientific">Globisporangium ultimum (strain ATCC 200006 / CBS 805.95 / DAOM BR144)</name>
    <name type="common">Pythium ultimum</name>
    <dbReference type="NCBI Taxonomy" id="431595"/>
    <lineage>
        <taxon>Eukaryota</taxon>
        <taxon>Sar</taxon>
        <taxon>Stramenopiles</taxon>
        <taxon>Oomycota</taxon>
        <taxon>Peronosporomycetes</taxon>
        <taxon>Pythiales</taxon>
        <taxon>Pythiaceae</taxon>
        <taxon>Globisporangium</taxon>
    </lineage>
</organism>
<sequence>MNEALRLKKVRELHLADPGQHFQEMCEYAAAEMGCQMAAICFIGDKSGFLMAKVGSEKREVPRNVLFDSHTIMSEEPTIILDATEDLRFMNNPLVTEGQVRFYAGFPLITSDGYIVGSFCVADPFARESLSGDKFFFLKNLADVAIRGVEQNTVNQMAGVGPTTVMGSTSSTELGNFQVPPPPAMNISEAHQTMQELLKTAYSTQVQVRMQVNPLTK</sequence>
<dbReference type="Proteomes" id="UP000019132">
    <property type="component" value="Unassembled WGS sequence"/>
</dbReference>
<reference evidence="2" key="3">
    <citation type="submission" date="2015-02" db="UniProtKB">
        <authorList>
            <consortium name="EnsemblProtists"/>
        </authorList>
    </citation>
    <scope>IDENTIFICATION</scope>
    <source>
        <strain evidence="2">DAOM BR144</strain>
    </source>
</reference>
<keyword evidence="3" id="KW-1185">Reference proteome</keyword>
<dbReference type="InterPro" id="IPR029016">
    <property type="entry name" value="GAF-like_dom_sf"/>
</dbReference>
<dbReference type="PANTHER" id="PTHR43102:SF2">
    <property type="entry name" value="GAF DOMAIN-CONTAINING PROTEIN"/>
    <property type="match status" value="1"/>
</dbReference>